<dbReference type="Gene3D" id="3.60.21.70">
    <property type="entry name" value="PhoD-like phosphatase"/>
    <property type="match status" value="1"/>
</dbReference>
<sequence>MNLHLGPLLRHTTEDEATIWVQTDGPCRVEVRPEGVEPCFEHTFTVEGHHYALVHVTGLPRGATTPYEVALDGEVVWPEPDSAFPPSVIRTQTPSDHVKVLFGSCRVAAPHEPPYTLRKDEDPRGREVDALRGLALELMHQPVETYPHGLILLGDQVYADEVHPDVEEQLDGEFVETYDDYVDLYTASWGEPVIRWLLSTVPSAMIFDDHDVHDDWNTSVEWLAEMRQKGWWRRRIVAAFESYLIYQHLGNLSHADRAEYQLYQDLQHGDEPTERLREYARRADAEVEGTRWSFCRDIGPARLVMVDSRAGRVLDPGKRSMVDADEWEWIKEHATGDIEHLMIGTSLPLIMGPAMHWLESWNEVTADGGWGKLVKRVAEKLRQELDLEHWPAFQDSFHRMIAHLRAVGAGEHGDAPTTITVLSGDVHHAYLAEIGFPPGSGVQSAVWQAVCSPFRNPLDANERRVILGAWTRAAGRFTRLFAKAAGVKDPEVRWRLAHEKPWFNNQVAWLEFEGERAKFVLVKALPPEDGKGDPIMERVFERSIEPNRVFART</sequence>
<dbReference type="InterPro" id="IPR056702">
    <property type="entry name" value="DUF7800"/>
</dbReference>
<dbReference type="SUPFAM" id="SSF56300">
    <property type="entry name" value="Metallo-dependent phosphatases"/>
    <property type="match status" value="1"/>
</dbReference>
<dbReference type="InterPro" id="IPR018946">
    <property type="entry name" value="PhoD-like_MPP"/>
</dbReference>
<protein>
    <submittedName>
        <fullName evidence="3">PhoD-like phosphatase</fullName>
    </submittedName>
</protein>
<feature type="domain" description="PhoD-like phosphatase metallophosphatase" evidence="1">
    <location>
        <begin position="146"/>
        <end position="459"/>
    </location>
</feature>
<name>A0A660L6F4_9ACTN</name>
<evidence type="ECO:0000313" key="4">
    <source>
        <dbReference type="Proteomes" id="UP000278962"/>
    </source>
</evidence>
<organism evidence="3 4">
    <name type="scientific">Solirubrobacter pauli</name>
    <dbReference type="NCBI Taxonomy" id="166793"/>
    <lineage>
        <taxon>Bacteria</taxon>
        <taxon>Bacillati</taxon>
        <taxon>Actinomycetota</taxon>
        <taxon>Thermoleophilia</taxon>
        <taxon>Solirubrobacterales</taxon>
        <taxon>Solirubrobacteraceae</taxon>
        <taxon>Solirubrobacter</taxon>
    </lineage>
</organism>
<reference evidence="3 4" key="1">
    <citation type="submission" date="2018-10" db="EMBL/GenBank/DDBJ databases">
        <title>Genomic Encyclopedia of Archaeal and Bacterial Type Strains, Phase II (KMG-II): from individual species to whole genera.</title>
        <authorList>
            <person name="Goeker M."/>
        </authorList>
    </citation>
    <scope>NUCLEOTIDE SEQUENCE [LARGE SCALE GENOMIC DNA]</scope>
    <source>
        <strain evidence="3 4">DSM 14954</strain>
    </source>
</reference>
<keyword evidence="4" id="KW-1185">Reference proteome</keyword>
<evidence type="ECO:0000259" key="2">
    <source>
        <dbReference type="Pfam" id="PF25077"/>
    </source>
</evidence>
<dbReference type="InterPro" id="IPR029052">
    <property type="entry name" value="Metallo-depent_PP-like"/>
</dbReference>
<proteinExistence type="predicted"/>
<dbReference type="RefSeq" id="WP_121247452.1">
    <property type="nucleotide sequence ID" value="NZ_RBIL01000001.1"/>
</dbReference>
<gene>
    <name evidence="3" type="ORF">C8N24_0399</name>
</gene>
<dbReference type="CDD" id="cd07389">
    <property type="entry name" value="MPP_PhoD"/>
    <property type="match status" value="1"/>
</dbReference>
<dbReference type="Pfam" id="PF25077">
    <property type="entry name" value="DUF7800"/>
    <property type="match status" value="1"/>
</dbReference>
<dbReference type="AlphaFoldDB" id="A0A660L6F4"/>
<dbReference type="Pfam" id="PF09423">
    <property type="entry name" value="PhoD"/>
    <property type="match status" value="1"/>
</dbReference>
<evidence type="ECO:0000313" key="3">
    <source>
        <dbReference type="EMBL" id="RKQ90587.1"/>
    </source>
</evidence>
<evidence type="ECO:0000259" key="1">
    <source>
        <dbReference type="Pfam" id="PF09423"/>
    </source>
</evidence>
<dbReference type="EMBL" id="RBIL01000001">
    <property type="protein sequence ID" value="RKQ90587.1"/>
    <property type="molecule type" value="Genomic_DNA"/>
</dbReference>
<dbReference type="OrthoDB" id="9795624at2"/>
<dbReference type="Proteomes" id="UP000278962">
    <property type="component" value="Unassembled WGS sequence"/>
</dbReference>
<comment type="caution">
    <text evidence="3">The sequence shown here is derived from an EMBL/GenBank/DDBJ whole genome shotgun (WGS) entry which is preliminary data.</text>
</comment>
<accession>A0A660L6F4</accession>
<dbReference type="PANTHER" id="PTHR37031">
    <property type="entry name" value="METALLOPHOSPHATASE BINDING DOMAIN PROTEIN"/>
    <property type="match status" value="1"/>
</dbReference>
<dbReference type="PANTHER" id="PTHR37031:SF2">
    <property type="entry name" value="PHOD-LIKE PHOSPHATASE METALLOPHOSPHATASE DOMAIN-CONTAINING PROTEIN"/>
    <property type="match status" value="1"/>
</dbReference>
<feature type="domain" description="DUF7800" evidence="2">
    <location>
        <begin position="2"/>
        <end position="89"/>
    </location>
</feature>
<dbReference type="InterPro" id="IPR038607">
    <property type="entry name" value="PhoD-like_sf"/>
</dbReference>